<sequence length="148" mass="16011">MKEHIDGENGVSANGVSANGVSANGVSANGSNNEDKKEPSKTVQPVEKEKLSNNDKVTTMASPKSLPVSPQIPNHVYRRRHSKTEMDLQAITLGIQSGNLASLGARQSVGFDVKKHASKLIEPECVMARAKQKTREMQQLSKRMSETA</sequence>
<evidence type="ECO:0000313" key="2">
    <source>
        <dbReference type="EMBL" id="CAL4109329.1"/>
    </source>
</evidence>
<feature type="region of interest" description="Disordered" evidence="1">
    <location>
        <begin position="1"/>
        <end position="74"/>
    </location>
</feature>
<dbReference type="EMBL" id="CAXKWB010013981">
    <property type="protein sequence ID" value="CAL4109329.1"/>
    <property type="molecule type" value="Genomic_DNA"/>
</dbReference>
<feature type="non-terminal residue" evidence="2">
    <location>
        <position position="148"/>
    </location>
</feature>
<dbReference type="AlphaFoldDB" id="A0AAV2QZR2"/>
<organism evidence="2 3">
    <name type="scientific">Meganyctiphanes norvegica</name>
    <name type="common">Northern krill</name>
    <name type="synonym">Thysanopoda norvegica</name>
    <dbReference type="NCBI Taxonomy" id="48144"/>
    <lineage>
        <taxon>Eukaryota</taxon>
        <taxon>Metazoa</taxon>
        <taxon>Ecdysozoa</taxon>
        <taxon>Arthropoda</taxon>
        <taxon>Crustacea</taxon>
        <taxon>Multicrustacea</taxon>
        <taxon>Malacostraca</taxon>
        <taxon>Eumalacostraca</taxon>
        <taxon>Eucarida</taxon>
        <taxon>Euphausiacea</taxon>
        <taxon>Euphausiidae</taxon>
        <taxon>Meganyctiphanes</taxon>
    </lineage>
</organism>
<name>A0AAV2QZR2_MEGNR</name>
<evidence type="ECO:0000313" key="3">
    <source>
        <dbReference type="Proteomes" id="UP001497623"/>
    </source>
</evidence>
<keyword evidence="3" id="KW-1185">Reference proteome</keyword>
<feature type="compositionally biased region" description="Low complexity" evidence="1">
    <location>
        <begin position="9"/>
        <end position="32"/>
    </location>
</feature>
<comment type="caution">
    <text evidence="2">The sequence shown here is derived from an EMBL/GenBank/DDBJ whole genome shotgun (WGS) entry which is preliminary data.</text>
</comment>
<reference evidence="2 3" key="1">
    <citation type="submission" date="2024-05" db="EMBL/GenBank/DDBJ databases">
        <authorList>
            <person name="Wallberg A."/>
        </authorList>
    </citation>
    <scope>NUCLEOTIDE SEQUENCE [LARGE SCALE GENOMIC DNA]</scope>
</reference>
<protein>
    <submittedName>
        <fullName evidence="2">Uncharacterized protein</fullName>
    </submittedName>
</protein>
<accession>A0AAV2QZR2</accession>
<evidence type="ECO:0000256" key="1">
    <source>
        <dbReference type="SAM" id="MobiDB-lite"/>
    </source>
</evidence>
<proteinExistence type="predicted"/>
<feature type="compositionally biased region" description="Basic and acidic residues" evidence="1">
    <location>
        <begin position="33"/>
        <end position="53"/>
    </location>
</feature>
<dbReference type="Proteomes" id="UP001497623">
    <property type="component" value="Unassembled WGS sequence"/>
</dbReference>
<gene>
    <name evidence="2" type="ORF">MNOR_LOCUS19086</name>
</gene>